<dbReference type="EMBL" id="CAJOBJ010001298">
    <property type="protein sequence ID" value="CAF3872044.1"/>
    <property type="molecule type" value="Genomic_DNA"/>
</dbReference>
<dbReference type="Proteomes" id="UP000681720">
    <property type="component" value="Unassembled WGS sequence"/>
</dbReference>
<proteinExistence type="predicted"/>
<evidence type="ECO:0000313" key="3">
    <source>
        <dbReference type="EMBL" id="CAF3872044.1"/>
    </source>
</evidence>
<dbReference type="CDD" id="cd07067">
    <property type="entry name" value="HP_PGM_like"/>
    <property type="match status" value="1"/>
</dbReference>
<protein>
    <recommendedName>
        <fullName evidence="5">Phosphoglycerate mutase</fullName>
    </recommendedName>
</protein>
<dbReference type="InterPro" id="IPR013078">
    <property type="entry name" value="His_Pase_superF_clade-1"/>
</dbReference>
<dbReference type="OrthoDB" id="414418at2759"/>
<dbReference type="Gene3D" id="3.40.50.1240">
    <property type="entry name" value="Phosphoglycerate mutase-like"/>
    <property type="match status" value="1"/>
</dbReference>
<evidence type="ECO:0000256" key="1">
    <source>
        <dbReference type="PIRSR" id="PIRSR613078-2"/>
    </source>
</evidence>
<organism evidence="2 4">
    <name type="scientific">Rotaria magnacalcarata</name>
    <dbReference type="NCBI Taxonomy" id="392030"/>
    <lineage>
        <taxon>Eukaryota</taxon>
        <taxon>Metazoa</taxon>
        <taxon>Spiralia</taxon>
        <taxon>Gnathifera</taxon>
        <taxon>Rotifera</taxon>
        <taxon>Eurotatoria</taxon>
        <taxon>Bdelloidea</taxon>
        <taxon>Philodinida</taxon>
        <taxon>Philodinidae</taxon>
        <taxon>Rotaria</taxon>
    </lineage>
</organism>
<dbReference type="Proteomes" id="UP000663834">
    <property type="component" value="Unassembled WGS sequence"/>
</dbReference>
<dbReference type="PANTHER" id="PTHR16469:SF27">
    <property type="entry name" value="UBIQUITIN-ASSOCIATED AND SH3 DOMAIN-CONTAINING BA-RELATED"/>
    <property type="match status" value="1"/>
</dbReference>
<sequence>MFVVKLPTFINNDKYHHKKNKVVKIYEQQKSPYRTNHNYDLRLIILRHGERIDQSVGSDWYDTVFGGIPSAPPLAFKHPSLPHRLPYRPNTLLYVFDPPITHTGERKAIYKGQELAQVGATVDYCYSSPASRSILTANAILKGIHRSHIPICPEPYLFEPLNWNSALLLLKDINPFMSSGEWKRAGYNIDQHYARLNNYLNADETEMDYYNRSRQFFDSIERHHGKIFSPAYRGLLPRQRTTVLIVGHAASTEMFSTIALQKPFEVKKFGDQCAKVPYLHTVVLERDAITRIWYLRPVMYLA</sequence>
<dbReference type="PANTHER" id="PTHR16469">
    <property type="entry name" value="UBIQUITIN-ASSOCIATED AND SH3 DOMAIN-CONTAINING BA-RELATED"/>
    <property type="match status" value="1"/>
</dbReference>
<dbReference type="AlphaFoldDB" id="A0A815ZHV3"/>
<accession>A0A815ZHV3</accession>
<dbReference type="SUPFAM" id="SSF53254">
    <property type="entry name" value="Phosphoglycerate mutase-like"/>
    <property type="match status" value="1"/>
</dbReference>
<dbReference type="InterPro" id="IPR029033">
    <property type="entry name" value="His_PPase_superfam"/>
</dbReference>
<name>A0A815ZHV3_9BILA</name>
<evidence type="ECO:0000313" key="2">
    <source>
        <dbReference type="EMBL" id="CAF1584832.1"/>
    </source>
</evidence>
<feature type="binding site" evidence="1">
    <location>
        <position position="132"/>
    </location>
    <ligand>
        <name>substrate</name>
    </ligand>
</feature>
<dbReference type="EMBL" id="CAJNOW010010664">
    <property type="protein sequence ID" value="CAF1584832.1"/>
    <property type="molecule type" value="Genomic_DNA"/>
</dbReference>
<comment type="caution">
    <text evidence="2">The sequence shown here is derived from an EMBL/GenBank/DDBJ whole genome shotgun (WGS) entry which is preliminary data.</text>
</comment>
<reference evidence="2" key="1">
    <citation type="submission" date="2021-02" db="EMBL/GenBank/DDBJ databases">
        <authorList>
            <person name="Nowell W R."/>
        </authorList>
    </citation>
    <scope>NUCLEOTIDE SEQUENCE</scope>
</reference>
<gene>
    <name evidence="3" type="ORF">GIL414_LOCUS5080</name>
    <name evidence="2" type="ORF">KQP761_LOCUS20537</name>
</gene>
<dbReference type="InterPro" id="IPR051710">
    <property type="entry name" value="Phosphatase_SH3-domain"/>
</dbReference>
<evidence type="ECO:0000313" key="4">
    <source>
        <dbReference type="Proteomes" id="UP000663834"/>
    </source>
</evidence>
<evidence type="ECO:0008006" key="5">
    <source>
        <dbReference type="Google" id="ProtNLM"/>
    </source>
</evidence>